<proteinExistence type="inferred from homology"/>
<comment type="similarity">
    <text evidence="1">Belongs to the 'phage' integrase family.</text>
</comment>
<evidence type="ECO:0000256" key="2">
    <source>
        <dbReference type="ARBA" id="ARBA00022908"/>
    </source>
</evidence>
<dbReference type="AlphaFoldDB" id="A0A1C3NQL3"/>
<dbReference type="InterPro" id="IPR025166">
    <property type="entry name" value="Integrase_DNA_bind_dom"/>
</dbReference>
<dbReference type="InterPro" id="IPR050808">
    <property type="entry name" value="Phage_Integrase"/>
</dbReference>
<dbReference type="Proteomes" id="UP000092503">
    <property type="component" value="Unassembled WGS sequence"/>
</dbReference>
<feature type="domain" description="Integrase DNA-binding" evidence="4">
    <location>
        <begin position="3"/>
        <end position="87"/>
    </location>
</feature>
<organism evidence="6 7">
    <name type="scientific">Xanthomonas bromi</name>
    <dbReference type="NCBI Taxonomy" id="56449"/>
    <lineage>
        <taxon>Bacteria</taxon>
        <taxon>Pseudomonadati</taxon>
        <taxon>Pseudomonadota</taxon>
        <taxon>Gammaproteobacteria</taxon>
        <taxon>Lysobacterales</taxon>
        <taxon>Lysobacteraceae</taxon>
        <taxon>Xanthomonas</taxon>
    </lineage>
</organism>
<dbReference type="InterPro" id="IPR038488">
    <property type="entry name" value="Integrase_DNA-bd_sf"/>
</dbReference>
<dbReference type="EMBL" id="MDCE01000030">
    <property type="protein sequence ID" value="PPV05407.1"/>
    <property type="molecule type" value="Genomic_DNA"/>
</dbReference>
<keyword evidence="8" id="KW-1185">Reference proteome</keyword>
<evidence type="ECO:0000313" key="8">
    <source>
        <dbReference type="Proteomes" id="UP000239710"/>
    </source>
</evidence>
<dbReference type="Gene3D" id="3.30.160.390">
    <property type="entry name" value="Integrase, DNA-binding domain"/>
    <property type="match status" value="1"/>
</dbReference>
<dbReference type="OrthoDB" id="9795573at2"/>
<dbReference type="PANTHER" id="PTHR30629">
    <property type="entry name" value="PROPHAGE INTEGRASE"/>
    <property type="match status" value="1"/>
</dbReference>
<evidence type="ECO:0000256" key="3">
    <source>
        <dbReference type="SAM" id="MobiDB-lite"/>
    </source>
</evidence>
<dbReference type="PANTHER" id="PTHR30629:SF2">
    <property type="entry name" value="PROPHAGE INTEGRASE INTS-RELATED"/>
    <property type="match status" value="1"/>
</dbReference>
<dbReference type="STRING" id="56449.XBLMG947_3479"/>
<evidence type="ECO:0000313" key="6">
    <source>
        <dbReference type="EMBL" id="SBV52682.1"/>
    </source>
</evidence>
<evidence type="ECO:0000259" key="4">
    <source>
        <dbReference type="Pfam" id="PF13356"/>
    </source>
</evidence>
<dbReference type="EMBL" id="FLTX01000060">
    <property type="protein sequence ID" value="SBV52682.1"/>
    <property type="molecule type" value="Genomic_DNA"/>
</dbReference>
<sequence>MALTDTAVRQAKTTGKDYTLNDAQGLLLFGSAKGKKKWHFRFSWLGQQPRIAIGPYQEISLKEARARRDELRAQLANGVDPRVYLRQAEEKARAAATHAFQVVFQSWRDFKALSPKTGRQRTLNRPGIPGGSNS</sequence>
<evidence type="ECO:0000313" key="7">
    <source>
        <dbReference type="Proteomes" id="UP000092503"/>
    </source>
</evidence>
<accession>A0A1C3NQL3</accession>
<reference evidence="6 7" key="1">
    <citation type="submission" date="2016-06" db="EMBL/GenBank/DDBJ databases">
        <authorList>
            <person name="Kjaerup R.B."/>
            <person name="Dalgaard T.S."/>
            <person name="Juul-Madsen H.R."/>
        </authorList>
    </citation>
    <scope>NUCLEOTIDE SEQUENCE [LARGE SCALE GENOMIC DNA]</scope>
    <source>
        <strain evidence="6">LMG947</strain>
    </source>
</reference>
<dbReference type="Proteomes" id="UP000239710">
    <property type="component" value="Unassembled WGS sequence"/>
</dbReference>
<dbReference type="RefSeq" id="WP_083993217.1">
    <property type="nucleotide sequence ID" value="NZ_FLTX01000060.1"/>
</dbReference>
<evidence type="ECO:0000313" key="5">
    <source>
        <dbReference type="EMBL" id="PPV05407.1"/>
    </source>
</evidence>
<name>A0A1C3NQL3_9XANT</name>
<keyword evidence="2" id="KW-0229">DNA integration</keyword>
<dbReference type="GO" id="GO:0015074">
    <property type="term" value="P:DNA integration"/>
    <property type="evidence" value="ECO:0007669"/>
    <property type="project" value="UniProtKB-KW"/>
</dbReference>
<dbReference type="Pfam" id="PF13356">
    <property type="entry name" value="Arm-DNA-bind_3"/>
    <property type="match status" value="1"/>
</dbReference>
<protein>
    <submittedName>
        <fullName evidence="5">DUF4102 domain-containing protein</fullName>
    </submittedName>
    <submittedName>
        <fullName evidence="6">Phage-related integrase</fullName>
    </submittedName>
</protein>
<feature type="region of interest" description="Disordered" evidence="3">
    <location>
        <begin position="115"/>
        <end position="134"/>
    </location>
</feature>
<evidence type="ECO:0000256" key="1">
    <source>
        <dbReference type="ARBA" id="ARBA00008857"/>
    </source>
</evidence>
<reference evidence="5 8" key="2">
    <citation type="submission" date="2016-08" db="EMBL/GenBank/DDBJ databases">
        <title>Evolution of the type three secretion system and type three effector repertoires in Xanthomonas.</title>
        <authorList>
            <person name="Merda D."/>
            <person name="Briand M."/>
            <person name="Bosis E."/>
            <person name="Rousseau C."/>
            <person name="Portier P."/>
            <person name="Jacques M.-A."/>
            <person name="Fischer-Le Saux M."/>
        </authorList>
    </citation>
    <scope>NUCLEOTIDE SEQUENCE [LARGE SCALE GENOMIC DNA]</scope>
    <source>
        <strain evidence="5 8">CFBP1976</strain>
    </source>
</reference>
<gene>
    <name evidence="6" type="ORF">XBLMG947_3479</name>
    <name evidence="5" type="ORF">XbrCFBP1976_17305</name>
</gene>